<protein>
    <submittedName>
        <fullName evidence="2">3702_t:CDS:1</fullName>
    </submittedName>
</protein>
<dbReference type="OrthoDB" id="5340906at2759"/>
<evidence type="ECO:0000313" key="3">
    <source>
        <dbReference type="Proteomes" id="UP000789570"/>
    </source>
</evidence>
<comment type="caution">
    <text evidence="2">The sequence shown here is derived from an EMBL/GenBank/DDBJ whole genome shotgun (WGS) entry which is preliminary data.</text>
</comment>
<organism evidence="2 3">
    <name type="scientific">Funneliformis caledonium</name>
    <dbReference type="NCBI Taxonomy" id="1117310"/>
    <lineage>
        <taxon>Eukaryota</taxon>
        <taxon>Fungi</taxon>
        <taxon>Fungi incertae sedis</taxon>
        <taxon>Mucoromycota</taxon>
        <taxon>Glomeromycotina</taxon>
        <taxon>Glomeromycetes</taxon>
        <taxon>Glomerales</taxon>
        <taxon>Glomeraceae</taxon>
        <taxon>Funneliformis</taxon>
    </lineage>
</organism>
<gene>
    <name evidence="2" type="ORF">FCALED_LOCUS3848</name>
</gene>
<evidence type="ECO:0000256" key="1">
    <source>
        <dbReference type="SAM" id="MobiDB-lite"/>
    </source>
</evidence>
<dbReference type="Proteomes" id="UP000789570">
    <property type="component" value="Unassembled WGS sequence"/>
</dbReference>
<feature type="compositionally biased region" description="Polar residues" evidence="1">
    <location>
        <begin position="20"/>
        <end position="38"/>
    </location>
</feature>
<evidence type="ECO:0000313" key="2">
    <source>
        <dbReference type="EMBL" id="CAG8503905.1"/>
    </source>
</evidence>
<dbReference type="AlphaFoldDB" id="A0A9N9F1H5"/>
<name>A0A9N9F1H5_9GLOM</name>
<reference evidence="2" key="1">
    <citation type="submission" date="2021-06" db="EMBL/GenBank/DDBJ databases">
        <authorList>
            <person name="Kallberg Y."/>
            <person name="Tangrot J."/>
            <person name="Rosling A."/>
        </authorList>
    </citation>
    <scope>NUCLEOTIDE SEQUENCE</scope>
    <source>
        <strain evidence="2">UK204</strain>
    </source>
</reference>
<accession>A0A9N9F1H5</accession>
<dbReference type="EMBL" id="CAJVPQ010000703">
    <property type="protein sequence ID" value="CAG8503905.1"/>
    <property type="molecule type" value="Genomic_DNA"/>
</dbReference>
<feature type="region of interest" description="Disordered" evidence="1">
    <location>
        <begin position="20"/>
        <end position="49"/>
    </location>
</feature>
<sequence>MGDLLDRLIFKDTRPDRNAMVNNSGTINDNKLTENISNKTDEEDDESDFENSESEYLLSDWKIKQLFTDDDWCEITKEVCEQPLRIAKTLSRFRNERFIKYCCIKKKKSETNLKGKAKLGHQLDGILRTYNDNVKYKAIEVNSLFVQINSTERLKDRLNSIYTSMTYSIQPCLMVMKCIEVIDEKLPDLTEEKFIQEIINGGK</sequence>
<proteinExistence type="predicted"/>
<keyword evidence="3" id="KW-1185">Reference proteome</keyword>